<evidence type="ECO:0000259" key="1">
    <source>
        <dbReference type="Pfam" id="PF03372"/>
    </source>
</evidence>
<accession>A0ABD1Z9S2</accession>
<dbReference type="Gene3D" id="3.60.10.10">
    <property type="entry name" value="Endonuclease/exonuclease/phosphatase"/>
    <property type="match status" value="1"/>
</dbReference>
<organism evidence="2 3">
    <name type="scientific">Riccia fluitans</name>
    <dbReference type="NCBI Taxonomy" id="41844"/>
    <lineage>
        <taxon>Eukaryota</taxon>
        <taxon>Viridiplantae</taxon>
        <taxon>Streptophyta</taxon>
        <taxon>Embryophyta</taxon>
        <taxon>Marchantiophyta</taxon>
        <taxon>Marchantiopsida</taxon>
        <taxon>Marchantiidae</taxon>
        <taxon>Marchantiales</taxon>
        <taxon>Ricciaceae</taxon>
        <taxon>Riccia</taxon>
    </lineage>
</organism>
<gene>
    <name evidence="2" type="ORF">R1flu_011812</name>
</gene>
<keyword evidence="3" id="KW-1185">Reference proteome</keyword>
<dbReference type="InterPro" id="IPR036691">
    <property type="entry name" value="Endo/exonu/phosph_ase_sf"/>
</dbReference>
<dbReference type="AlphaFoldDB" id="A0ABD1Z9S2"/>
<dbReference type="Proteomes" id="UP001605036">
    <property type="component" value="Unassembled WGS sequence"/>
</dbReference>
<comment type="caution">
    <text evidence="2">The sequence shown here is derived from an EMBL/GenBank/DDBJ whole genome shotgun (WGS) entry which is preliminary data.</text>
</comment>
<sequence length="341" mass="39711">MIKDWTNAIDFRTTILAIQELKVQGWTLQRRLQSILPDGKFVIDYSRSGKGRVGLLIHQSFRVLSEGVSGKGYAAWVKLQIGEKEVGIVGIHAPNKRKPRIRAWKWVAELIGTGNWIVMGDLNQVELRTDTLGPSPLLHGKEERVWKNLVLRKDVVDCYMVAAWKKRPRLTRHARRGNQVDRARLDRVYVSDGCSWVDHVNSIQHFGGRTQGDHVPVLVKIALDPLEPQQGKQRSYYKLNDRMLKNEMTKAEVKRVWEDHDPSCTDPRRRWKEAWAWVKDFCKKQQQEDQSIGSRIKNLRSQVDQERERITFESSKTEIGGVLKLEEELRNLEKEDADFWR</sequence>
<protein>
    <recommendedName>
        <fullName evidence="1">Endonuclease/exonuclease/phosphatase domain-containing protein</fullName>
    </recommendedName>
</protein>
<evidence type="ECO:0000313" key="2">
    <source>
        <dbReference type="EMBL" id="KAL2644225.1"/>
    </source>
</evidence>
<feature type="domain" description="Endonuclease/exonuclease/phosphatase" evidence="1">
    <location>
        <begin position="14"/>
        <end position="192"/>
    </location>
</feature>
<name>A0ABD1Z9S2_9MARC</name>
<dbReference type="EMBL" id="JBHFFA010000002">
    <property type="protein sequence ID" value="KAL2644225.1"/>
    <property type="molecule type" value="Genomic_DNA"/>
</dbReference>
<dbReference type="InterPro" id="IPR005135">
    <property type="entry name" value="Endo/exonuclease/phosphatase"/>
</dbReference>
<evidence type="ECO:0000313" key="3">
    <source>
        <dbReference type="Proteomes" id="UP001605036"/>
    </source>
</evidence>
<dbReference type="Pfam" id="PF03372">
    <property type="entry name" value="Exo_endo_phos"/>
    <property type="match status" value="1"/>
</dbReference>
<reference evidence="2 3" key="1">
    <citation type="submission" date="2024-09" db="EMBL/GenBank/DDBJ databases">
        <title>Chromosome-scale assembly of Riccia fluitans.</title>
        <authorList>
            <person name="Paukszto L."/>
            <person name="Sawicki J."/>
            <person name="Karawczyk K."/>
            <person name="Piernik-Szablinska J."/>
            <person name="Szczecinska M."/>
            <person name="Mazdziarz M."/>
        </authorList>
    </citation>
    <scope>NUCLEOTIDE SEQUENCE [LARGE SCALE GENOMIC DNA]</scope>
    <source>
        <strain evidence="2">Rf_01</strain>
        <tissue evidence="2">Aerial parts of the thallus</tissue>
    </source>
</reference>
<proteinExistence type="predicted"/>
<dbReference type="SUPFAM" id="SSF56219">
    <property type="entry name" value="DNase I-like"/>
    <property type="match status" value="1"/>
</dbReference>